<accession>A0A6G1JQG0</accession>
<proteinExistence type="predicted"/>
<name>A0A6G1JQG0_9PLEO</name>
<sequence length="109" mass="11916">MRGASLTRLSGYATSSGSFIAVHPKQDQFREAYYFATNLAATKKLAWFAACQRLWDQGALLQADERPVPTDDGSTQLGEAAWLIYEQGEAVRQREGAGEAETKEGASDK</sequence>
<protein>
    <submittedName>
        <fullName evidence="1">Uncharacterized protein</fullName>
    </submittedName>
</protein>
<gene>
    <name evidence="1" type="ORF">K504DRAFT_509038</name>
</gene>
<evidence type="ECO:0000313" key="1">
    <source>
        <dbReference type="EMBL" id="KAF2702417.1"/>
    </source>
</evidence>
<evidence type="ECO:0000313" key="2">
    <source>
        <dbReference type="Proteomes" id="UP000799428"/>
    </source>
</evidence>
<organism evidence="1 2">
    <name type="scientific">Pleomassaria siparia CBS 279.74</name>
    <dbReference type="NCBI Taxonomy" id="1314801"/>
    <lineage>
        <taxon>Eukaryota</taxon>
        <taxon>Fungi</taxon>
        <taxon>Dikarya</taxon>
        <taxon>Ascomycota</taxon>
        <taxon>Pezizomycotina</taxon>
        <taxon>Dothideomycetes</taxon>
        <taxon>Pleosporomycetidae</taxon>
        <taxon>Pleosporales</taxon>
        <taxon>Pleomassariaceae</taxon>
        <taxon>Pleomassaria</taxon>
    </lineage>
</organism>
<dbReference type="EMBL" id="MU005842">
    <property type="protein sequence ID" value="KAF2702417.1"/>
    <property type="molecule type" value="Genomic_DNA"/>
</dbReference>
<keyword evidence="2" id="KW-1185">Reference proteome</keyword>
<reference evidence="1" key="1">
    <citation type="journal article" date="2020" name="Stud. Mycol.">
        <title>101 Dothideomycetes genomes: a test case for predicting lifestyles and emergence of pathogens.</title>
        <authorList>
            <person name="Haridas S."/>
            <person name="Albert R."/>
            <person name="Binder M."/>
            <person name="Bloem J."/>
            <person name="Labutti K."/>
            <person name="Salamov A."/>
            <person name="Andreopoulos B."/>
            <person name="Baker S."/>
            <person name="Barry K."/>
            <person name="Bills G."/>
            <person name="Bluhm B."/>
            <person name="Cannon C."/>
            <person name="Castanera R."/>
            <person name="Culley D."/>
            <person name="Daum C."/>
            <person name="Ezra D."/>
            <person name="Gonzalez J."/>
            <person name="Henrissat B."/>
            <person name="Kuo A."/>
            <person name="Liang C."/>
            <person name="Lipzen A."/>
            <person name="Lutzoni F."/>
            <person name="Magnuson J."/>
            <person name="Mondo S."/>
            <person name="Nolan M."/>
            <person name="Ohm R."/>
            <person name="Pangilinan J."/>
            <person name="Park H.-J."/>
            <person name="Ramirez L."/>
            <person name="Alfaro M."/>
            <person name="Sun H."/>
            <person name="Tritt A."/>
            <person name="Yoshinaga Y."/>
            <person name="Zwiers L.-H."/>
            <person name="Turgeon B."/>
            <person name="Goodwin S."/>
            <person name="Spatafora J."/>
            <person name="Crous P."/>
            <person name="Grigoriev I."/>
        </authorList>
    </citation>
    <scope>NUCLEOTIDE SEQUENCE</scope>
    <source>
        <strain evidence="1">CBS 279.74</strain>
    </source>
</reference>
<dbReference type="Proteomes" id="UP000799428">
    <property type="component" value="Unassembled WGS sequence"/>
</dbReference>
<dbReference type="AlphaFoldDB" id="A0A6G1JQG0"/>